<feature type="compositionally biased region" description="Basic and acidic residues" evidence="6">
    <location>
        <begin position="442"/>
        <end position="458"/>
    </location>
</feature>
<feature type="region of interest" description="Disordered" evidence="6">
    <location>
        <begin position="346"/>
        <end position="368"/>
    </location>
</feature>
<feature type="active site" description="Proton acceptor" evidence="4">
    <location>
        <position position="41"/>
    </location>
</feature>
<protein>
    <submittedName>
        <fullName evidence="9">Uncharacterized protein</fullName>
    </submittedName>
</protein>
<dbReference type="InterPro" id="IPR044929">
    <property type="entry name" value="DNA/RNA_non-sp_Endonuclease_sf"/>
</dbReference>
<feature type="region of interest" description="Disordered" evidence="6">
    <location>
        <begin position="414"/>
        <end position="458"/>
    </location>
</feature>
<keyword evidence="5" id="KW-0479">Metal-binding</keyword>
<evidence type="ECO:0000256" key="4">
    <source>
        <dbReference type="PIRSR" id="PIRSR640255-1"/>
    </source>
</evidence>
<feature type="compositionally biased region" description="Basic and acidic residues" evidence="6">
    <location>
        <begin position="474"/>
        <end position="491"/>
    </location>
</feature>
<accession>A0A6V7TSH4</accession>
<feature type="domain" description="DNA/RNA non-specific endonuclease/pyrophosphatase/phosphodiesterase" evidence="8">
    <location>
        <begin position="2"/>
        <end position="213"/>
    </location>
</feature>
<feature type="compositionally biased region" description="Basic residues" evidence="6">
    <location>
        <begin position="430"/>
        <end position="441"/>
    </location>
</feature>
<evidence type="ECO:0000256" key="2">
    <source>
        <dbReference type="ARBA" id="ARBA00022722"/>
    </source>
</evidence>
<dbReference type="SUPFAM" id="SSF54060">
    <property type="entry name" value="His-Me finger endonucleases"/>
    <property type="match status" value="1"/>
</dbReference>
<keyword evidence="2" id="KW-0540">Nuclease</keyword>
<gene>
    <name evidence="9" type="ORF">MENT_LOCUS3588</name>
</gene>
<dbReference type="PANTHER" id="PTHR13966">
    <property type="entry name" value="ENDONUCLEASE RELATED"/>
    <property type="match status" value="1"/>
</dbReference>
<dbReference type="SMART" id="SM00477">
    <property type="entry name" value="NUC"/>
    <property type="match status" value="1"/>
</dbReference>
<feature type="binding site" evidence="5">
    <location>
        <position position="67"/>
    </location>
    <ligand>
        <name>Mg(2+)</name>
        <dbReference type="ChEBI" id="CHEBI:18420"/>
        <note>catalytic</note>
    </ligand>
</feature>
<evidence type="ECO:0000256" key="5">
    <source>
        <dbReference type="PIRSR" id="PIRSR640255-2"/>
    </source>
</evidence>
<dbReference type="GO" id="GO:0004519">
    <property type="term" value="F:endonuclease activity"/>
    <property type="evidence" value="ECO:0007669"/>
    <property type="project" value="UniProtKB-KW"/>
</dbReference>
<evidence type="ECO:0000256" key="6">
    <source>
        <dbReference type="SAM" id="MobiDB-lite"/>
    </source>
</evidence>
<feature type="compositionally biased region" description="Basic residues" evidence="6">
    <location>
        <begin position="281"/>
        <end position="290"/>
    </location>
</feature>
<keyword evidence="3" id="KW-0378">Hydrolase</keyword>
<dbReference type="InterPro" id="IPR001604">
    <property type="entry name" value="Endo_G_ENPP1-like_dom"/>
</dbReference>
<evidence type="ECO:0000256" key="1">
    <source>
        <dbReference type="ARBA" id="ARBA00010052"/>
    </source>
</evidence>
<dbReference type="AlphaFoldDB" id="A0A6V7TSH4"/>
<dbReference type="OrthoDB" id="5418055at2759"/>
<dbReference type="GO" id="GO:0046872">
    <property type="term" value="F:metal ion binding"/>
    <property type="evidence" value="ECO:0007669"/>
    <property type="project" value="UniProtKB-KW"/>
</dbReference>
<feature type="region of interest" description="Disordered" evidence="6">
    <location>
        <begin position="268"/>
        <end position="301"/>
    </location>
</feature>
<dbReference type="Proteomes" id="UP000580250">
    <property type="component" value="Unassembled WGS sequence"/>
</dbReference>
<evidence type="ECO:0000259" key="7">
    <source>
        <dbReference type="SMART" id="SM00477"/>
    </source>
</evidence>
<feature type="compositionally biased region" description="Basic and acidic residues" evidence="6">
    <location>
        <begin position="291"/>
        <end position="301"/>
    </location>
</feature>
<keyword evidence="3" id="KW-0255">Endonuclease</keyword>
<dbReference type="PANTHER" id="PTHR13966:SF5">
    <property type="entry name" value="ENDONUCLEASE G, MITOCHONDRIAL"/>
    <property type="match status" value="1"/>
</dbReference>
<evidence type="ECO:0000313" key="9">
    <source>
        <dbReference type="EMBL" id="CAD2132192.1"/>
    </source>
</evidence>
<name>A0A6V7TSH4_MELEN</name>
<dbReference type="SMART" id="SM00892">
    <property type="entry name" value="Endonuclease_NS"/>
    <property type="match status" value="1"/>
</dbReference>
<dbReference type="Pfam" id="PF01223">
    <property type="entry name" value="Endonuclease_NS"/>
    <property type="match status" value="1"/>
</dbReference>
<organism evidence="9 10">
    <name type="scientific">Meloidogyne enterolobii</name>
    <name type="common">Root-knot nematode worm</name>
    <name type="synonym">Meloidogyne mayaguensis</name>
    <dbReference type="NCBI Taxonomy" id="390850"/>
    <lineage>
        <taxon>Eukaryota</taxon>
        <taxon>Metazoa</taxon>
        <taxon>Ecdysozoa</taxon>
        <taxon>Nematoda</taxon>
        <taxon>Chromadorea</taxon>
        <taxon>Rhabditida</taxon>
        <taxon>Tylenchina</taxon>
        <taxon>Tylenchomorpha</taxon>
        <taxon>Tylenchoidea</taxon>
        <taxon>Meloidogynidae</taxon>
        <taxon>Meloidogyninae</taxon>
        <taxon>Meloidogyne</taxon>
    </lineage>
</organism>
<feature type="domain" description="ENPP1-3/EXOG-like endonuclease/phosphodiesterase" evidence="7">
    <location>
        <begin position="1"/>
        <end position="159"/>
    </location>
</feature>
<dbReference type="Gene3D" id="3.40.570.10">
    <property type="entry name" value="Extracellular Endonuclease, subunit A"/>
    <property type="match status" value="1"/>
</dbReference>
<dbReference type="InterPro" id="IPR044925">
    <property type="entry name" value="His-Me_finger_sf"/>
</dbReference>
<sequence>MNNLTAGRHGVWSPDPDFSEIFQPKYADYECHPNCIHNHGHLATGNLHPHEQGFYLTNSVPQYNLVNSGHWRVIEEYISCMAKEAEETFIYTGPLFLPNQKKNLMEFQVVGSKEIYVPTHLFKIVILKIFDNSAWKYWLESYVMTNTDLNELFDENNEKTNPFNPDGSPDIVHNCREKQHFLEHLEETKKYTGNNFPRYIVDLLKYYRKPYKFIEENSDFRLLTLLSEKIKGVKDGVLFDMEIEYNKPDDASENLSLNNSETIKDKVDNIDIGESQTENKKSKKKKSKQKKNNDLKIEEPAENIDKETANLKLELVEKILKENPKIEDDKQKLVLDHKNEEWQEASIKKKKKGKKQNKNKKIISDIEEDIEDKNNESTIIEGDDSLEEQYLNKLKITDDNFQLKQSADLQLLHEAETSNETISVDSKKADKGKKKKNKGKSKIKEQDNNKKKNAQKDLEDIKFLDDVIKQKNRHLREIDQQNKKAVKEAKKANKSVLGDNSQEIQKNKRNNYKK</sequence>
<dbReference type="GO" id="GO:0016787">
    <property type="term" value="F:hydrolase activity"/>
    <property type="evidence" value="ECO:0007669"/>
    <property type="project" value="InterPro"/>
</dbReference>
<feature type="region of interest" description="Disordered" evidence="6">
    <location>
        <begin position="474"/>
        <end position="514"/>
    </location>
</feature>
<evidence type="ECO:0000256" key="3">
    <source>
        <dbReference type="ARBA" id="ARBA00022759"/>
    </source>
</evidence>
<reference evidence="9 10" key="1">
    <citation type="submission" date="2020-08" db="EMBL/GenBank/DDBJ databases">
        <authorList>
            <person name="Koutsovoulos G."/>
            <person name="Danchin GJ E."/>
        </authorList>
    </citation>
    <scope>NUCLEOTIDE SEQUENCE [LARGE SCALE GENOMIC DNA]</scope>
</reference>
<comment type="caution">
    <text evidence="9">The sequence shown here is derived from an EMBL/GenBank/DDBJ whole genome shotgun (WGS) entry which is preliminary data.</text>
</comment>
<evidence type="ECO:0000313" key="10">
    <source>
        <dbReference type="Proteomes" id="UP000580250"/>
    </source>
</evidence>
<dbReference type="InterPro" id="IPR020821">
    <property type="entry name" value="ENPP1-3/EXOG-like_nuc-like"/>
</dbReference>
<proteinExistence type="inferred from homology"/>
<dbReference type="EMBL" id="CAJEWN010000011">
    <property type="protein sequence ID" value="CAD2132192.1"/>
    <property type="molecule type" value="Genomic_DNA"/>
</dbReference>
<dbReference type="GO" id="GO:0003676">
    <property type="term" value="F:nucleic acid binding"/>
    <property type="evidence" value="ECO:0007669"/>
    <property type="project" value="InterPro"/>
</dbReference>
<dbReference type="InterPro" id="IPR040255">
    <property type="entry name" value="Non-specific_endonuclease"/>
</dbReference>
<evidence type="ECO:0000259" key="8">
    <source>
        <dbReference type="SMART" id="SM00892"/>
    </source>
</evidence>
<comment type="similarity">
    <text evidence="1">Belongs to the DNA/RNA non-specific endonuclease family.</text>
</comment>
<feature type="compositionally biased region" description="Basic residues" evidence="6">
    <location>
        <begin position="348"/>
        <end position="361"/>
    </location>
</feature>